<feature type="compositionally biased region" description="Acidic residues" evidence="7">
    <location>
        <begin position="1"/>
        <end position="11"/>
    </location>
</feature>
<dbReference type="SUPFAM" id="SSF46785">
    <property type="entry name" value="Winged helix' DNA-binding domain"/>
    <property type="match status" value="1"/>
</dbReference>
<dbReference type="GO" id="GO:0008180">
    <property type="term" value="C:COP9 signalosome"/>
    <property type="evidence" value="ECO:0007669"/>
    <property type="project" value="UniProtKB-KW"/>
</dbReference>
<keyword evidence="4" id="KW-0963">Cytoplasm</keyword>
<dbReference type="InterPro" id="IPR000717">
    <property type="entry name" value="PCI_dom"/>
</dbReference>
<dbReference type="PANTHER" id="PTHR14145:SF2">
    <property type="entry name" value="COP9 SIGNALOSOME COMPLEX SUBUNIT 1"/>
    <property type="match status" value="1"/>
</dbReference>
<dbReference type="InterPro" id="IPR045135">
    <property type="entry name" value="Rpn7_N"/>
</dbReference>
<dbReference type="Gene3D" id="1.25.40.570">
    <property type="match status" value="1"/>
</dbReference>
<comment type="subcellular location">
    <subcellularLocation>
        <location evidence="2">Cytoplasm</location>
    </subcellularLocation>
    <subcellularLocation>
        <location evidence="1">Nucleus</location>
    </subcellularLocation>
</comment>
<comment type="similarity">
    <text evidence="3">Belongs to the CSN1 family.</text>
</comment>
<evidence type="ECO:0000256" key="7">
    <source>
        <dbReference type="SAM" id="MobiDB-lite"/>
    </source>
</evidence>
<organism evidence="9 10">
    <name type="scientific">Rhodonia placenta</name>
    <dbReference type="NCBI Taxonomy" id="104341"/>
    <lineage>
        <taxon>Eukaryota</taxon>
        <taxon>Fungi</taxon>
        <taxon>Dikarya</taxon>
        <taxon>Basidiomycota</taxon>
        <taxon>Agaricomycotina</taxon>
        <taxon>Agaricomycetes</taxon>
        <taxon>Polyporales</taxon>
        <taxon>Adustoporiaceae</taxon>
        <taxon>Rhodonia</taxon>
    </lineage>
</organism>
<sequence length="477" mass="53139">MDIDTVDENETPAESQKAAGKKPLSLPVDDAHPLDLDAITSSYTDRSIVERLVHITAACPAVAVQALQLALDQVFKMRDTNLYFSVRSAYEQCQGNSQGQLPPITEIAPLDQKWIDETAAKNAAEKNKLEVELKTYSSNMIKESIRMAHRDLANYYRAVGDQASALKHYTKSREFCTTSHHVLDMCFSIIELLIEHRNYAHMSTYVFKADAALDATASTARPTGPTAPANSSANRVLTEREKVQSKLDAGLGLSHFGQGQYEKAANFFVKVGPIKSLGTWIGTVIAPGDIAVYGTLCALATFPRPQISSQILNNDGFGAFIEQEPYVRELIEAYMSNRFKDVLGILEKYSTRHAVDPHLGAHIQILIKLITNRALVLFFQPFVSIRLERMSTAFGWTVDELEQHVVALIQSGEIKARVDRQNKILKAKETDQRSVLYARVMKSGENMASANRKLLLRLRLYVQVSTVQLTLICSRYA</sequence>
<protein>
    <recommendedName>
        <fullName evidence="8">PCI domain-containing protein</fullName>
    </recommendedName>
</protein>
<dbReference type="Proteomes" id="UP000639403">
    <property type="component" value="Unassembled WGS sequence"/>
</dbReference>
<keyword evidence="5" id="KW-0736">Signalosome</keyword>
<keyword evidence="6" id="KW-0539">Nucleus</keyword>
<reference evidence="9" key="2">
    <citation type="journal article" name="Front. Microbiol.">
        <title>Degradative Capacity of Two Strains of Rhodonia placenta: From Phenotype to Genotype.</title>
        <authorList>
            <person name="Kolle M."/>
            <person name="Horta M.A.C."/>
            <person name="Nowrousian M."/>
            <person name="Ohm R.A."/>
            <person name="Benz J.P."/>
            <person name="Pilgard A."/>
        </authorList>
    </citation>
    <scope>NUCLEOTIDE SEQUENCE</scope>
    <source>
        <strain evidence="9">FPRL280</strain>
    </source>
</reference>
<evidence type="ECO:0000256" key="4">
    <source>
        <dbReference type="ARBA" id="ARBA00022490"/>
    </source>
</evidence>
<dbReference type="Pfam" id="PF10602">
    <property type="entry name" value="RPN7"/>
    <property type="match status" value="1"/>
</dbReference>
<dbReference type="PROSITE" id="PS50250">
    <property type="entry name" value="PCI"/>
    <property type="match status" value="1"/>
</dbReference>
<dbReference type="InterPro" id="IPR036390">
    <property type="entry name" value="WH_DNA-bd_sf"/>
</dbReference>
<feature type="domain" description="PCI" evidence="8">
    <location>
        <begin position="260"/>
        <end position="432"/>
    </location>
</feature>
<proteinExistence type="inferred from homology"/>
<dbReference type="GO" id="GO:0005737">
    <property type="term" value="C:cytoplasm"/>
    <property type="evidence" value="ECO:0007669"/>
    <property type="project" value="UniProtKB-SubCell"/>
</dbReference>
<name>A0A8H7U3H0_9APHY</name>
<evidence type="ECO:0000256" key="5">
    <source>
        <dbReference type="ARBA" id="ARBA00022790"/>
    </source>
</evidence>
<accession>A0A8H7U3H0</accession>
<feature type="region of interest" description="Disordered" evidence="7">
    <location>
        <begin position="1"/>
        <end position="26"/>
    </location>
</feature>
<dbReference type="AlphaFoldDB" id="A0A8H7U3H0"/>
<dbReference type="InterPro" id="IPR019585">
    <property type="entry name" value="Rpn7/CSN1"/>
</dbReference>
<evidence type="ECO:0000313" key="10">
    <source>
        <dbReference type="Proteomes" id="UP000639403"/>
    </source>
</evidence>
<dbReference type="Pfam" id="PF01399">
    <property type="entry name" value="PCI"/>
    <property type="match status" value="1"/>
</dbReference>
<evidence type="ECO:0000256" key="1">
    <source>
        <dbReference type="ARBA" id="ARBA00004123"/>
    </source>
</evidence>
<evidence type="ECO:0000256" key="2">
    <source>
        <dbReference type="ARBA" id="ARBA00004496"/>
    </source>
</evidence>
<evidence type="ECO:0000313" key="9">
    <source>
        <dbReference type="EMBL" id="KAF9817384.1"/>
    </source>
</evidence>
<dbReference type="SMART" id="SM00088">
    <property type="entry name" value="PINT"/>
    <property type="match status" value="1"/>
</dbReference>
<comment type="caution">
    <text evidence="9">The sequence shown here is derived from an EMBL/GenBank/DDBJ whole genome shotgun (WGS) entry which is preliminary data.</text>
</comment>
<dbReference type="PANTHER" id="PTHR14145">
    <property type="entry name" value="26S PROTESOME SUBUNIT 6"/>
    <property type="match status" value="1"/>
</dbReference>
<dbReference type="EMBL" id="JADOXO010000044">
    <property type="protein sequence ID" value="KAF9817384.1"/>
    <property type="molecule type" value="Genomic_DNA"/>
</dbReference>
<evidence type="ECO:0000256" key="3">
    <source>
        <dbReference type="ARBA" id="ARBA00008793"/>
    </source>
</evidence>
<gene>
    <name evidence="9" type="ORF">IEO21_03525</name>
</gene>
<evidence type="ECO:0000259" key="8">
    <source>
        <dbReference type="PROSITE" id="PS50250"/>
    </source>
</evidence>
<evidence type="ECO:0000256" key="6">
    <source>
        <dbReference type="ARBA" id="ARBA00023242"/>
    </source>
</evidence>
<reference evidence="9" key="1">
    <citation type="submission" date="2020-11" db="EMBL/GenBank/DDBJ databases">
        <authorList>
            <person name="Koelle M."/>
            <person name="Horta M.A.C."/>
            <person name="Nowrousian M."/>
            <person name="Ohm R.A."/>
            <person name="Benz P."/>
            <person name="Pilgard A."/>
        </authorList>
    </citation>
    <scope>NUCLEOTIDE SEQUENCE</scope>
    <source>
        <strain evidence="9">FPRL280</strain>
    </source>
</reference>